<dbReference type="CDD" id="cd23668">
    <property type="entry name" value="GH55_beta13glucanase-like"/>
    <property type="match status" value="1"/>
</dbReference>
<evidence type="ECO:0000256" key="1">
    <source>
        <dbReference type="SAM" id="SignalP"/>
    </source>
</evidence>
<evidence type="ECO:0000313" key="3">
    <source>
        <dbReference type="EMBL" id="KAK5164580.1"/>
    </source>
</evidence>
<evidence type="ECO:0000259" key="2">
    <source>
        <dbReference type="Pfam" id="PF12708"/>
    </source>
</evidence>
<dbReference type="InterPro" id="IPR039279">
    <property type="entry name" value="QRT3-like"/>
</dbReference>
<feature type="chain" id="PRO_5043339639" description="Rhamnogalacturonase A/B/Epimerase-like pectate lyase domain-containing protein" evidence="1">
    <location>
        <begin position="22"/>
        <end position="808"/>
    </location>
</feature>
<keyword evidence="4" id="KW-1185">Reference proteome</keyword>
<comment type="caution">
    <text evidence="3">The sequence shown here is derived from an EMBL/GenBank/DDBJ whole genome shotgun (WGS) entry which is preliminary data.</text>
</comment>
<dbReference type="RefSeq" id="XP_064654828.1">
    <property type="nucleotide sequence ID" value="XM_064807012.1"/>
</dbReference>
<dbReference type="PANTHER" id="PTHR33928">
    <property type="entry name" value="POLYGALACTURONASE QRT3"/>
    <property type="match status" value="1"/>
</dbReference>
<dbReference type="AlphaFoldDB" id="A0AAV9P146"/>
<dbReference type="GeneID" id="89931116"/>
<feature type="domain" description="Rhamnogalacturonase A/B/Epimerase-like pectate lyase" evidence="2">
    <location>
        <begin position="431"/>
        <end position="546"/>
    </location>
</feature>
<dbReference type="Gene3D" id="2.160.20.10">
    <property type="entry name" value="Single-stranded right-handed beta-helix, Pectin lyase-like"/>
    <property type="match status" value="2"/>
</dbReference>
<evidence type="ECO:0000313" key="4">
    <source>
        <dbReference type="Proteomes" id="UP001337655"/>
    </source>
</evidence>
<feature type="domain" description="Rhamnogalacturonase A/B/Epimerase-like pectate lyase" evidence="2">
    <location>
        <begin position="65"/>
        <end position="296"/>
    </location>
</feature>
<dbReference type="SUPFAM" id="SSF51126">
    <property type="entry name" value="Pectin lyase-like"/>
    <property type="match status" value="2"/>
</dbReference>
<dbReference type="InterPro" id="IPR024535">
    <property type="entry name" value="RHGA/B-epi-like_pectate_lyase"/>
</dbReference>
<sequence>MFTIKSLTLLTTALCALLCSARPAPQGTTPPTGPGGYWLANVDHSKDTVWDPDAEGAPAANYQIFRNVLEYGAVGDGKTDDTAAINKAMSDGERCGGGPDTPCDSTTVYPAIVYFPPGNYLVSKPIEMYYYTQMIGDATDLPTISASSDFDGMAVIDADPYAYLSNGSAVNWFTNQNNFFRQVRNFKIDITQWGGGLSGAGIHWQVAQATSLQNIVFEMSDNPATAQVGIFMDNGSGGFMADLVFNNGGKCAFFGSQQFTTRNMTFNNCQTAVYMNWNWGWTLQGLTVNGGGTGLDMSVNPTNQSVGSVLLADTVMKDVEYGVRFAYQNDSSNFYPTGGSLILDNVDMSGVTTASVVDYNNNTVLEPMKVQTWASGNGYHATRQGTDTTLQGSKQENAIIAPRKAPSLLDSNGNIFTQSRPQYETMPASSFLSAKQNGCAGDGSTDDTAAIVNLLKMSASQNKVAYFEHGAYLVKNTVLVPPGAKMTGEIWPLILADGQSFSNTKQPKPVFQVGKAGGEQGSFQISDFVFETLGPASGAIMIEWNMQSPQGESGMWDTHVRIGGSAGTDLQGPPAYGNCRKNPESTQVNLQCEGVFMMFHATRPSSGIYLENTWFWVADHDLDHETPQQISLYSARGALIQSEGPIWMWGTASEHSIFYQYQIDGAQAVFSGFMQSETPYMQPNPLAPAPFTVNTAYDDPQFAICGSGTDGSPIPCKDAWGLRIVNSRNVLIYGTGLYSFFNNYDQDCVGTHNCQQHMVHIQNSQVSMYTVNTANSVSMIVDDNMGTVAGEDNRNWFCDTVSYYFTPQ</sequence>
<protein>
    <recommendedName>
        <fullName evidence="2">Rhamnogalacturonase A/B/Epimerase-like pectate lyase domain-containing protein</fullName>
    </recommendedName>
</protein>
<organism evidence="3 4">
    <name type="scientific">Saxophila tyrrhenica</name>
    <dbReference type="NCBI Taxonomy" id="1690608"/>
    <lineage>
        <taxon>Eukaryota</taxon>
        <taxon>Fungi</taxon>
        <taxon>Dikarya</taxon>
        <taxon>Ascomycota</taxon>
        <taxon>Pezizomycotina</taxon>
        <taxon>Dothideomycetes</taxon>
        <taxon>Dothideomycetidae</taxon>
        <taxon>Mycosphaerellales</taxon>
        <taxon>Extremaceae</taxon>
        <taxon>Saxophila</taxon>
    </lineage>
</organism>
<name>A0AAV9P146_9PEZI</name>
<dbReference type="EMBL" id="JAVRRT010000019">
    <property type="protein sequence ID" value="KAK5164580.1"/>
    <property type="molecule type" value="Genomic_DNA"/>
</dbReference>
<accession>A0AAV9P146</accession>
<gene>
    <name evidence="3" type="ORF">LTR77_009786</name>
</gene>
<dbReference type="InterPro" id="IPR012334">
    <property type="entry name" value="Pectin_lyas_fold"/>
</dbReference>
<proteinExistence type="predicted"/>
<feature type="signal peptide" evidence="1">
    <location>
        <begin position="1"/>
        <end position="21"/>
    </location>
</feature>
<dbReference type="GO" id="GO:0004650">
    <property type="term" value="F:polygalacturonase activity"/>
    <property type="evidence" value="ECO:0007669"/>
    <property type="project" value="InterPro"/>
</dbReference>
<reference evidence="3 4" key="1">
    <citation type="submission" date="2023-08" db="EMBL/GenBank/DDBJ databases">
        <title>Black Yeasts Isolated from many extreme environments.</title>
        <authorList>
            <person name="Coleine C."/>
            <person name="Stajich J.E."/>
            <person name="Selbmann L."/>
        </authorList>
    </citation>
    <scope>NUCLEOTIDE SEQUENCE [LARGE SCALE GENOMIC DNA]</scope>
    <source>
        <strain evidence="3 4">CCFEE 5935</strain>
    </source>
</reference>
<dbReference type="Proteomes" id="UP001337655">
    <property type="component" value="Unassembled WGS sequence"/>
</dbReference>
<dbReference type="Pfam" id="PF12708">
    <property type="entry name" value="Pect-lyase_RHGA_epim"/>
    <property type="match status" value="2"/>
</dbReference>
<dbReference type="InterPro" id="IPR011050">
    <property type="entry name" value="Pectin_lyase_fold/virulence"/>
</dbReference>
<keyword evidence="1" id="KW-0732">Signal</keyword>
<dbReference type="PANTHER" id="PTHR33928:SF2">
    <property type="entry name" value="PECTATE LYASE SUPERFAMILY PROTEIN DOMAIN-CONTAINING PROTEIN-RELATED"/>
    <property type="match status" value="1"/>
</dbReference>